<keyword evidence="6" id="KW-0173">Coenzyme A biosynthesis</keyword>
<dbReference type="HAMAP" id="MF_00376">
    <property type="entry name" value="Dephospho_CoA_kinase"/>
    <property type="match status" value="1"/>
</dbReference>
<dbReference type="GO" id="GO:0005737">
    <property type="term" value="C:cytoplasm"/>
    <property type="evidence" value="ECO:0007669"/>
    <property type="project" value="UniProtKB-SubCell"/>
</dbReference>
<dbReference type="EMBL" id="PJNE01000001">
    <property type="protein sequence ID" value="PKW25224.1"/>
    <property type="molecule type" value="Genomic_DNA"/>
</dbReference>
<dbReference type="PANTHER" id="PTHR10695:SF46">
    <property type="entry name" value="BIFUNCTIONAL COENZYME A SYNTHASE-RELATED"/>
    <property type="match status" value="1"/>
</dbReference>
<dbReference type="NCBIfam" id="NF002879">
    <property type="entry name" value="PRK03333.1"/>
    <property type="match status" value="1"/>
</dbReference>
<feature type="binding site" evidence="6">
    <location>
        <begin position="11"/>
        <end position="16"/>
    </location>
    <ligand>
        <name>ATP</name>
        <dbReference type="ChEBI" id="CHEBI:30616"/>
    </ligand>
</feature>
<evidence type="ECO:0000256" key="4">
    <source>
        <dbReference type="ARBA" id="ARBA00022741"/>
    </source>
</evidence>
<evidence type="ECO:0000256" key="2">
    <source>
        <dbReference type="ARBA" id="ARBA00011058"/>
    </source>
</evidence>
<comment type="similarity">
    <text evidence="6">Belongs to the CoaE family.</text>
</comment>
<evidence type="ECO:0000256" key="6">
    <source>
        <dbReference type="HAMAP-Rule" id="MF_00376"/>
    </source>
</evidence>
<sequence length="396" mass="42180">MLRVGLTGGIGSGKSTVAAAMASFGAVVVDADAVARSVLEPGTPALAAVAERFGPGLVDAHGVLDRAALGRVVFGDPAALRDLEAITHPAIWERTAALMAAVPEGSVVVHDMPLLVEKRMAGEYHLVVVVGASEAERRRRLVEDRGMPEADARARIAAQADDDARRAAADVWLDNDGPRGALDGAVRRLWHARVEPFAENLAAGARSRLPALVLSPPDPTWPAQAGRLLARVRHAVGDAAMTLDHIGSTAVPGLLAKDVVDLQVGVRSLAEADAPAFVAAMAAMGFPRPAGDWADHGKDGRPWPKRFHGSADPGRVVHVHVREVGSPGWRFALLFRDWLRSEPAERDAYARVKTELAARMPRLDAYVEAKEPWFDAAYDRARAWAEATGWAPPPAP</sequence>
<dbReference type="NCBIfam" id="TIGR00152">
    <property type="entry name" value="dephospho-CoA kinase"/>
    <property type="match status" value="1"/>
</dbReference>
<organism evidence="8 9">
    <name type="scientific">Phycicoccus duodecadis</name>
    <dbReference type="NCBI Taxonomy" id="173053"/>
    <lineage>
        <taxon>Bacteria</taxon>
        <taxon>Bacillati</taxon>
        <taxon>Actinomycetota</taxon>
        <taxon>Actinomycetes</taxon>
        <taxon>Micrococcales</taxon>
        <taxon>Intrasporangiaceae</taxon>
        <taxon>Phycicoccus</taxon>
    </lineage>
</organism>
<dbReference type="InterPro" id="IPR027417">
    <property type="entry name" value="P-loop_NTPase"/>
</dbReference>
<dbReference type="Gene3D" id="3.40.50.300">
    <property type="entry name" value="P-loop containing nucleotide triphosphate hydrolases"/>
    <property type="match status" value="1"/>
</dbReference>
<accession>A0A2N3YEE5</accession>
<proteinExistence type="inferred from homology"/>
<comment type="function">
    <text evidence="6">Catalyzes the phosphorylation of the 3'-hydroxyl group of dephosphocoenzyme A to form coenzyme A.</text>
</comment>
<dbReference type="Pfam" id="PF01121">
    <property type="entry name" value="CoaE"/>
    <property type="match status" value="1"/>
</dbReference>
<dbReference type="AlphaFoldDB" id="A0A2N3YEE5"/>
<dbReference type="GO" id="GO:0004140">
    <property type="term" value="F:dephospho-CoA kinase activity"/>
    <property type="evidence" value="ECO:0007669"/>
    <property type="project" value="UniProtKB-UniRule"/>
</dbReference>
<dbReference type="OrthoDB" id="9812943at2"/>
<dbReference type="Gene3D" id="3.30.460.10">
    <property type="entry name" value="Beta Polymerase, domain 2"/>
    <property type="match status" value="1"/>
</dbReference>
<comment type="caution">
    <text evidence="8">The sequence shown here is derived from an EMBL/GenBank/DDBJ whole genome shotgun (WGS) entry which is preliminary data.</text>
</comment>
<dbReference type="PROSITE" id="PS51219">
    <property type="entry name" value="DPCK"/>
    <property type="match status" value="1"/>
</dbReference>
<evidence type="ECO:0000256" key="3">
    <source>
        <dbReference type="ARBA" id="ARBA00022490"/>
    </source>
</evidence>
<gene>
    <name evidence="6" type="primary">coaE</name>
    <name evidence="8" type="ORF">ATL31_0010</name>
</gene>
<dbReference type="InterPro" id="IPR043519">
    <property type="entry name" value="NT_sf"/>
</dbReference>
<dbReference type="GO" id="GO:0015937">
    <property type="term" value="P:coenzyme A biosynthetic process"/>
    <property type="evidence" value="ECO:0007669"/>
    <property type="project" value="UniProtKB-UniRule"/>
</dbReference>
<evidence type="ECO:0000313" key="9">
    <source>
        <dbReference type="Proteomes" id="UP000233781"/>
    </source>
</evidence>
<reference evidence="8 9" key="1">
    <citation type="submission" date="2017-12" db="EMBL/GenBank/DDBJ databases">
        <title>Sequencing the genomes of 1000 Actinobacteria strains.</title>
        <authorList>
            <person name="Klenk H.-P."/>
        </authorList>
    </citation>
    <scope>NUCLEOTIDE SEQUENCE [LARGE SCALE GENOMIC DNA]</scope>
    <source>
        <strain evidence="8 9">DSM 12806</strain>
    </source>
</reference>
<dbReference type="Proteomes" id="UP000233781">
    <property type="component" value="Unassembled WGS sequence"/>
</dbReference>
<keyword evidence="6 8" id="KW-0418">Kinase</keyword>
<evidence type="ECO:0000256" key="5">
    <source>
        <dbReference type="ARBA" id="ARBA00022840"/>
    </source>
</evidence>
<dbReference type="RefSeq" id="WP_101393970.1">
    <property type="nucleotide sequence ID" value="NZ_PJNE01000001.1"/>
</dbReference>
<keyword evidence="3 6" id="KW-0963">Cytoplasm</keyword>
<dbReference type="SUPFAM" id="SSF52540">
    <property type="entry name" value="P-loop containing nucleoside triphosphate hydrolases"/>
    <property type="match status" value="1"/>
</dbReference>
<comment type="similarity">
    <text evidence="1">In the N-terminal section; belongs to the CoaE family.</text>
</comment>
<name>A0A2N3YEE5_9MICO</name>
<dbReference type="GO" id="GO:0005524">
    <property type="term" value="F:ATP binding"/>
    <property type="evidence" value="ECO:0007669"/>
    <property type="project" value="UniProtKB-UniRule"/>
</dbReference>
<keyword evidence="6" id="KW-0808">Transferase</keyword>
<dbReference type="InterPro" id="IPR007344">
    <property type="entry name" value="GrpB/CoaE"/>
</dbReference>
<evidence type="ECO:0000256" key="1">
    <source>
        <dbReference type="ARBA" id="ARBA00008826"/>
    </source>
</evidence>
<keyword evidence="5 6" id="KW-0067">ATP-binding</keyword>
<dbReference type="CDD" id="cd02022">
    <property type="entry name" value="DPCK"/>
    <property type="match status" value="1"/>
</dbReference>
<evidence type="ECO:0000256" key="7">
    <source>
        <dbReference type="NCBIfam" id="TIGR00152"/>
    </source>
</evidence>
<dbReference type="Pfam" id="PF04229">
    <property type="entry name" value="GrpB"/>
    <property type="match status" value="1"/>
</dbReference>
<comment type="pathway">
    <text evidence="6">Cofactor biosynthesis; coenzyme A biosynthesis; CoA from (R)-pantothenate: step 5/5.</text>
</comment>
<evidence type="ECO:0000313" key="8">
    <source>
        <dbReference type="EMBL" id="PKW25224.1"/>
    </source>
</evidence>
<dbReference type="InterPro" id="IPR001977">
    <property type="entry name" value="Depp_CoAkinase"/>
</dbReference>
<keyword evidence="9" id="KW-1185">Reference proteome</keyword>
<comment type="subcellular location">
    <subcellularLocation>
        <location evidence="6">Cytoplasm</location>
    </subcellularLocation>
</comment>
<dbReference type="EC" id="2.7.1.24" evidence="6 7"/>
<protein>
    <recommendedName>
        <fullName evidence="6 7">Dephospho-CoA kinase</fullName>
        <ecNumber evidence="6 7">2.7.1.24</ecNumber>
    </recommendedName>
    <alternativeName>
        <fullName evidence="6">Dephosphocoenzyme A kinase</fullName>
    </alternativeName>
</protein>
<dbReference type="UniPathway" id="UPA00241">
    <property type="reaction ID" value="UER00356"/>
</dbReference>
<dbReference type="SUPFAM" id="SSF81301">
    <property type="entry name" value="Nucleotidyltransferase"/>
    <property type="match status" value="1"/>
</dbReference>
<comment type="similarity">
    <text evidence="2">In the C-terminal section; belongs to the UPF0157 (GrpB) family.</text>
</comment>
<dbReference type="PANTHER" id="PTHR10695">
    <property type="entry name" value="DEPHOSPHO-COA KINASE-RELATED"/>
    <property type="match status" value="1"/>
</dbReference>
<comment type="catalytic activity">
    <reaction evidence="6">
        <text>3'-dephospho-CoA + ATP = ADP + CoA + H(+)</text>
        <dbReference type="Rhea" id="RHEA:18245"/>
        <dbReference type="ChEBI" id="CHEBI:15378"/>
        <dbReference type="ChEBI" id="CHEBI:30616"/>
        <dbReference type="ChEBI" id="CHEBI:57287"/>
        <dbReference type="ChEBI" id="CHEBI:57328"/>
        <dbReference type="ChEBI" id="CHEBI:456216"/>
        <dbReference type="EC" id="2.7.1.24"/>
    </reaction>
</comment>
<keyword evidence="4 6" id="KW-0547">Nucleotide-binding</keyword>